<evidence type="ECO:0000256" key="2">
    <source>
        <dbReference type="ARBA" id="ARBA00022723"/>
    </source>
</evidence>
<keyword evidence="2" id="KW-0479">Metal-binding</keyword>
<reference evidence="5 6" key="1">
    <citation type="journal article" date="2016" name="Nat. Commun.">
        <title>Thousands of microbial genomes shed light on interconnected biogeochemical processes in an aquifer system.</title>
        <authorList>
            <person name="Anantharaman K."/>
            <person name="Brown C.T."/>
            <person name="Hug L.A."/>
            <person name="Sharon I."/>
            <person name="Castelle C.J."/>
            <person name="Probst A.J."/>
            <person name="Thomas B.C."/>
            <person name="Singh A."/>
            <person name="Wilkins M.J."/>
            <person name="Karaoz U."/>
            <person name="Brodie E.L."/>
            <person name="Williams K.H."/>
            <person name="Hubbard S.S."/>
            <person name="Banfield J.F."/>
        </authorList>
    </citation>
    <scope>NUCLEOTIDE SEQUENCE [LARGE SCALE GENOMIC DNA]</scope>
</reference>
<dbReference type="AlphaFoldDB" id="A0A1F6VQ01"/>
<dbReference type="Gene3D" id="3.40.630.10">
    <property type="entry name" value="Zn peptidases"/>
    <property type="match status" value="1"/>
</dbReference>
<dbReference type="EMBL" id="MFUC01000023">
    <property type="protein sequence ID" value="OGI71777.1"/>
    <property type="molecule type" value="Genomic_DNA"/>
</dbReference>
<dbReference type="GO" id="GO:0008233">
    <property type="term" value="F:peptidase activity"/>
    <property type="evidence" value="ECO:0007669"/>
    <property type="project" value="UniProtKB-KW"/>
</dbReference>
<accession>A0A1F6VQ01</accession>
<dbReference type="Gene3D" id="3.30.70.360">
    <property type="match status" value="1"/>
</dbReference>
<dbReference type="PANTHER" id="PTHR43270:SF12">
    <property type="entry name" value="SUCCINYL-DIAMINOPIMELATE DESUCCINYLASE"/>
    <property type="match status" value="1"/>
</dbReference>
<evidence type="ECO:0000256" key="1">
    <source>
        <dbReference type="ARBA" id="ARBA00022670"/>
    </source>
</evidence>
<sequence length="446" mass="49565">MFEKYKKLLTQYVAFKSISTDEAYKPEMLKTANWLMELLGSFGFKTKLLKGKFCNPIVFAEYVVNSKFETVLIYGHYDVQPAEKVDGWGSDPFKLVEIGNQKSKFKNKFIARGVVDNKGQNLIHIVAIGELIKQGKLKYNVKFMIEGNEETANPDIPQIVTKNKKLLQSDYIMISDGEIHGTSPTIEASLRGGFSMTVTYITGKTNLHSGLFGGAIPNAAHELTKLVASLYDKNNRVVIPGFYDGVINVDSLTKNIHKKLHGNGKHITKLAGVQVLCTEKGCDFYTQTGLRPTIQATGIKTGYIGDGYANIVPAMAEARLNVRVVSPQNPAKVFELIKKYIKIHAPKHVSVSITHTEFNQPILVDINNPKVKEVRGLLKKVYKKEPLVKYVGGSIPIVADFKKLLGVETLLVSLGNDDCNMHGIDENFSVDLIKKGLDFSTQFFSK</sequence>
<dbReference type="InterPro" id="IPR002933">
    <property type="entry name" value="Peptidase_M20"/>
</dbReference>
<dbReference type="Pfam" id="PF07687">
    <property type="entry name" value="M20_dimer"/>
    <property type="match status" value="1"/>
</dbReference>
<dbReference type="STRING" id="1801752.A3J61_00090"/>
<keyword evidence="3" id="KW-0378">Hydrolase</keyword>
<evidence type="ECO:0000313" key="6">
    <source>
        <dbReference type="Proteomes" id="UP000179686"/>
    </source>
</evidence>
<dbReference type="Pfam" id="PF01546">
    <property type="entry name" value="Peptidase_M20"/>
    <property type="match status" value="1"/>
</dbReference>
<proteinExistence type="predicted"/>
<comment type="caution">
    <text evidence="5">The sequence shown here is derived from an EMBL/GenBank/DDBJ whole genome shotgun (WGS) entry which is preliminary data.</text>
</comment>
<keyword evidence="1" id="KW-0645">Protease</keyword>
<protein>
    <recommendedName>
        <fullName evidence="4">Peptidase M20 dimerisation domain-containing protein</fullName>
    </recommendedName>
</protein>
<dbReference type="GO" id="GO:0006508">
    <property type="term" value="P:proteolysis"/>
    <property type="evidence" value="ECO:0007669"/>
    <property type="project" value="UniProtKB-KW"/>
</dbReference>
<evidence type="ECO:0000256" key="3">
    <source>
        <dbReference type="ARBA" id="ARBA00022801"/>
    </source>
</evidence>
<gene>
    <name evidence="5" type="ORF">A3J61_00090</name>
</gene>
<dbReference type="GO" id="GO:0046872">
    <property type="term" value="F:metal ion binding"/>
    <property type="evidence" value="ECO:0007669"/>
    <property type="project" value="UniProtKB-KW"/>
</dbReference>
<dbReference type="PANTHER" id="PTHR43270">
    <property type="entry name" value="BETA-ALA-HIS DIPEPTIDASE"/>
    <property type="match status" value="1"/>
</dbReference>
<dbReference type="SUPFAM" id="SSF53187">
    <property type="entry name" value="Zn-dependent exopeptidases"/>
    <property type="match status" value="1"/>
</dbReference>
<evidence type="ECO:0000259" key="4">
    <source>
        <dbReference type="Pfam" id="PF07687"/>
    </source>
</evidence>
<dbReference type="Proteomes" id="UP000179686">
    <property type="component" value="Unassembled WGS sequence"/>
</dbReference>
<evidence type="ECO:0000313" key="5">
    <source>
        <dbReference type="EMBL" id="OGI71777.1"/>
    </source>
</evidence>
<name>A0A1F6VQ01_9BACT</name>
<organism evidence="5 6">
    <name type="scientific">Candidatus Nomurabacteria bacterium RIFCSPHIGHO2_02_FULL_38_15</name>
    <dbReference type="NCBI Taxonomy" id="1801752"/>
    <lineage>
        <taxon>Bacteria</taxon>
        <taxon>Candidatus Nomuraibacteriota</taxon>
    </lineage>
</organism>
<dbReference type="InterPro" id="IPR011650">
    <property type="entry name" value="Peptidase_M20_dimer"/>
</dbReference>
<dbReference type="InterPro" id="IPR051458">
    <property type="entry name" value="Cyt/Met_Dipeptidase"/>
</dbReference>
<feature type="domain" description="Peptidase M20 dimerisation" evidence="4">
    <location>
        <begin position="190"/>
        <end position="348"/>
    </location>
</feature>